<comment type="caution">
    <text evidence="7">The sequence shown here is derived from an EMBL/GenBank/DDBJ whole genome shotgun (WGS) entry which is preliminary data.</text>
</comment>
<dbReference type="AlphaFoldDB" id="A0A1V3ICJ7"/>
<dbReference type="RefSeq" id="WP_077494774.1">
    <property type="nucleotide sequence ID" value="NZ_MLHG01000076.1"/>
</dbReference>
<feature type="transmembrane region" description="Helical" evidence="5">
    <location>
        <begin position="101"/>
        <end position="132"/>
    </location>
</feature>
<organism evidence="7 8">
    <name type="scientific">Rodentibacter mrazii</name>
    <dbReference type="NCBI Taxonomy" id="1908257"/>
    <lineage>
        <taxon>Bacteria</taxon>
        <taxon>Pseudomonadati</taxon>
        <taxon>Pseudomonadota</taxon>
        <taxon>Gammaproteobacteria</taxon>
        <taxon>Pasteurellales</taxon>
        <taxon>Pasteurellaceae</taxon>
        <taxon>Rodentibacter</taxon>
    </lineage>
</organism>
<keyword evidence="3 5" id="KW-1133">Transmembrane helix</keyword>
<feature type="transmembrane region" description="Helical" evidence="5">
    <location>
        <begin position="28"/>
        <end position="47"/>
    </location>
</feature>
<feature type="domain" description="Major facilitator superfamily (MFS) profile" evidence="6">
    <location>
        <begin position="27"/>
        <end position="452"/>
    </location>
</feature>
<dbReference type="PROSITE" id="PS50850">
    <property type="entry name" value="MFS"/>
    <property type="match status" value="1"/>
</dbReference>
<evidence type="ECO:0000313" key="7">
    <source>
        <dbReference type="EMBL" id="OOF38091.1"/>
    </source>
</evidence>
<feature type="transmembrane region" description="Helical" evidence="5">
    <location>
        <begin position="191"/>
        <end position="212"/>
    </location>
</feature>
<reference evidence="7 8" key="1">
    <citation type="submission" date="2016-10" db="EMBL/GenBank/DDBJ databases">
        <title>Rodentibacter gen. nov. and new species.</title>
        <authorList>
            <person name="Christensen H."/>
        </authorList>
    </citation>
    <scope>NUCLEOTIDE SEQUENCE [LARGE SCALE GENOMIC DNA]</scope>
    <source>
        <strain evidence="7 8">Ppn418</strain>
    </source>
</reference>
<feature type="transmembrane region" description="Helical" evidence="5">
    <location>
        <begin position="296"/>
        <end position="317"/>
    </location>
</feature>
<feature type="transmembrane region" description="Helical" evidence="5">
    <location>
        <begin position="354"/>
        <end position="376"/>
    </location>
</feature>
<dbReference type="InterPro" id="IPR000849">
    <property type="entry name" value="Sugar_P_transporter"/>
</dbReference>
<dbReference type="Proteomes" id="UP000189426">
    <property type="component" value="Unassembled WGS sequence"/>
</dbReference>
<feature type="transmembrane region" description="Helical" evidence="5">
    <location>
        <begin position="429"/>
        <end position="450"/>
    </location>
</feature>
<feature type="transmembrane region" description="Helical" evidence="5">
    <location>
        <begin position="324"/>
        <end position="342"/>
    </location>
</feature>
<proteinExistence type="predicted"/>
<evidence type="ECO:0000313" key="8">
    <source>
        <dbReference type="Proteomes" id="UP000189426"/>
    </source>
</evidence>
<evidence type="ECO:0000256" key="1">
    <source>
        <dbReference type="ARBA" id="ARBA00004127"/>
    </source>
</evidence>
<gene>
    <name evidence="7" type="ORF">BKK47_10290</name>
</gene>
<feature type="transmembrane region" description="Helical" evidence="5">
    <location>
        <begin position="67"/>
        <end position="89"/>
    </location>
</feature>
<dbReference type="Gene3D" id="1.20.1250.20">
    <property type="entry name" value="MFS general substrate transporter like domains"/>
    <property type="match status" value="2"/>
</dbReference>
<name>A0A1V3ICJ7_9PAST</name>
<evidence type="ECO:0000256" key="4">
    <source>
        <dbReference type="ARBA" id="ARBA00023136"/>
    </source>
</evidence>
<dbReference type="GO" id="GO:0012505">
    <property type="term" value="C:endomembrane system"/>
    <property type="evidence" value="ECO:0007669"/>
    <property type="project" value="UniProtKB-SubCell"/>
</dbReference>
<sequence>MLSFFDIKKIPPIGLTTAEQRRQWFKQFLKAFMVVFLAYMCMYLIRNNFKAAQPFLKEEYGISTLELGYIGLAFSIVYGIGKTVLGYFIDGRNTKKIISALLIASSIVVMAMGLVLSFFGSVVGVFIVLWGLNGVFQSAGGPASYSTIYRWVPRTKRATAMGLWNSSHNVGGAIAGAIALWGANTFFGGNIAGMFIFPAVIALIIGIIGLYWGKDDPEELGWNRSEEIFEEPIEEENTAAETMTKWEIFKKYLLSNPWVWVLCCANVFGYILRIGIDNWAPLYVRETLHFNNYDAVNTILWFEAGAFIGSLFWGTIADFFKGRTAAVGTVCLAIVFFVIDFYRDGTSVMAVNIALFSLGAMIFGTLTLIPISIINLAPKRGVSVANGIAGTFGYLFGDSTAKVGLALIADPKRDGLTVFGHHLHGWADVFIVFNVACIIAVISLFLVAIIEERKIRTIQKAKELGLKVAKLEE</sequence>
<dbReference type="InterPro" id="IPR020846">
    <property type="entry name" value="MFS_dom"/>
</dbReference>
<dbReference type="InterPro" id="IPR051337">
    <property type="entry name" value="OPA_Antiporter"/>
</dbReference>
<evidence type="ECO:0000256" key="3">
    <source>
        <dbReference type="ARBA" id="ARBA00022989"/>
    </source>
</evidence>
<dbReference type="NCBIfam" id="NF007107">
    <property type="entry name" value="PRK09556.1"/>
    <property type="match status" value="1"/>
</dbReference>
<keyword evidence="4 5" id="KW-0472">Membrane</keyword>
<dbReference type="GO" id="GO:0035435">
    <property type="term" value="P:phosphate ion transmembrane transport"/>
    <property type="evidence" value="ECO:0007669"/>
    <property type="project" value="TreeGrafter"/>
</dbReference>
<dbReference type="EMBL" id="MLHG01000076">
    <property type="protein sequence ID" value="OOF38091.1"/>
    <property type="molecule type" value="Genomic_DNA"/>
</dbReference>
<dbReference type="Pfam" id="PF07690">
    <property type="entry name" value="MFS_1"/>
    <property type="match status" value="1"/>
</dbReference>
<comment type="subcellular location">
    <subcellularLocation>
        <location evidence="1">Endomembrane system</location>
        <topology evidence="1">Multi-pass membrane protein</topology>
    </subcellularLocation>
</comment>
<protein>
    <submittedName>
        <fullName evidence="7">Hexose phosphate transporter</fullName>
    </submittedName>
</protein>
<dbReference type="PANTHER" id="PTHR43826">
    <property type="entry name" value="GLUCOSE-6-PHOSPHATE EXCHANGER SLC37A4"/>
    <property type="match status" value="1"/>
</dbReference>
<accession>A0A1V3ICJ7</accession>
<evidence type="ECO:0000256" key="2">
    <source>
        <dbReference type="ARBA" id="ARBA00022692"/>
    </source>
</evidence>
<feature type="transmembrane region" description="Helical" evidence="5">
    <location>
        <begin position="258"/>
        <end position="276"/>
    </location>
</feature>
<dbReference type="SUPFAM" id="SSF103473">
    <property type="entry name" value="MFS general substrate transporter"/>
    <property type="match status" value="1"/>
</dbReference>
<dbReference type="GO" id="GO:0005886">
    <property type="term" value="C:plasma membrane"/>
    <property type="evidence" value="ECO:0007669"/>
    <property type="project" value="TreeGrafter"/>
</dbReference>
<dbReference type="PANTHER" id="PTHR43826:SF9">
    <property type="entry name" value="PROTEIN, PUTATIVE-RELATED"/>
    <property type="match status" value="1"/>
</dbReference>
<dbReference type="InterPro" id="IPR036259">
    <property type="entry name" value="MFS_trans_sf"/>
</dbReference>
<keyword evidence="8" id="KW-1185">Reference proteome</keyword>
<dbReference type="PIRSF" id="PIRSF002808">
    <property type="entry name" value="Hexose_phosphate_transp"/>
    <property type="match status" value="1"/>
</dbReference>
<dbReference type="InterPro" id="IPR011701">
    <property type="entry name" value="MFS"/>
</dbReference>
<feature type="transmembrane region" description="Helical" evidence="5">
    <location>
        <begin position="388"/>
        <end position="409"/>
    </location>
</feature>
<keyword evidence="2 5" id="KW-0812">Transmembrane</keyword>
<dbReference type="GO" id="GO:0061513">
    <property type="term" value="F:glucose 6-phosphate:phosphate antiporter activity"/>
    <property type="evidence" value="ECO:0007669"/>
    <property type="project" value="TreeGrafter"/>
</dbReference>
<evidence type="ECO:0000259" key="6">
    <source>
        <dbReference type="PROSITE" id="PS50850"/>
    </source>
</evidence>
<evidence type="ECO:0000256" key="5">
    <source>
        <dbReference type="SAM" id="Phobius"/>
    </source>
</evidence>